<name>A0AAV7XT13_9NEOP</name>
<evidence type="ECO:0000313" key="3">
    <source>
        <dbReference type="Proteomes" id="UP001075354"/>
    </source>
</evidence>
<organism evidence="2 3">
    <name type="scientific">Megalurothrips usitatus</name>
    <name type="common">bean blossom thrips</name>
    <dbReference type="NCBI Taxonomy" id="439358"/>
    <lineage>
        <taxon>Eukaryota</taxon>
        <taxon>Metazoa</taxon>
        <taxon>Ecdysozoa</taxon>
        <taxon>Arthropoda</taxon>
        <taxon>Hexapoda</taxon>
        <taxon>Insecta</taxon>
        <taxon>Pterygota</taxon>
        <taxon>Neoptera</taxon>
        <taxon>Paraneoptera</taxon>
        <taxon>Thysanoptera</taxon>
        <taxon>Terebrantia</taxon>
        <taxon>Thripoidea</taxon>
        <taxon>Thripidae</taxon>
        <taxon>Megalurothrips</taxon>
    </lineage>
</organism>
<dbReference type="Proteomes" id="UP001075354">
    <property type="component" value="Chromosome 5"/>
</dbReference>
<comment type="caution">
    <text evidence="2">The sequence shown here is derived from an EMBL/GenBank/DDBJ whole genome shotgun (WGS) entry which is preliminary data.</text>
</comment>
<gene>
    <name evidence="2" type="ORF">ONE63_007589</name>
</gene>
<accession>A0AAV7XT13</accession>
<reference evidence="2" key="1">
    <citation type="submission" date="2022-12" db="EMBL/GenBank/DDBJ databases">
        <title>Chromosome-level genome assembly of the bean flower thrips Megalurothrips usitatus.</title>
        <authorList>
            <person name="Ma L."/>
            <person name="Liu Q."/>
            <person name="Li H."/>
            <person name="Cai W."/>
        </authorList>
    </citation>
    <scope>NUCLEOTIDE SEQUENCE</scope>
    <source>
        <strain evidence="2">Cailab_2022a</strain>
    </source>
</reference>
<feature type="region of interest" description="Disordered" evidence="1">
    <location>
        <begin position="37"/>
        <end position="90"/>
    </location>
</feature>
<sequence length="690" mass="79324">MSSLLLPVLVRGRPAFRRLLTLSTPCLSKRLGSSRNLGASGVPLRSSSSGSASAFPARVQPHSKSDPEPDAGSTSSPVEDEHTVSPRSGLQFEEQEKKYYHHIMETLPQYRETIFTSTDLDDLKYALLCDVSELPELNDWSKSSNKEIVDAFRLMTAYALKHKLVISDPRFDHICCAIRKQINSFSDEEVLEIGKLHMLWHFPETAKEKNYKLLFESFDTTCVTRYQKKWFESRDMTTILRAADVVYWQRLGSKSHFLKCMIYHLGLKAKKPQHMIQLMFYLGIIRSVPASYKFYDLERKVFSFVEECSLEELAIVVNSLFRSKSRIQYYPLMQELLIKSLKTSSTIDDYLLTTISKGVNLAPRELRPLVALLQKRIFQRIQDFSNESIIHALWMFASNNVVDEDFAQGVYERTLNDIGNLRTKELTRVITVFTEYVSPNRNLKKLAECIFEELRKPEKSYWFRRLVFVQGATLHRLLICGVCPNDFLDQYMSSMTSGTICSCYNFSTEVANEALGVDVHLEVFYPDYNGARLHPPIREAVFKQRFQNDSEKFVKSSGAKGKFSTFNLRSVELAKKVLLDVLGDKEDYLLVKRVIPSSGYIDVLLHISKDGRYLPIPPEMRRSEPWELTRIPAGTIEGDKFIAITFLTTSSEFSDRKIRWLQRERAAIFKSLGFIHMEVSCSSTYCRTSA</sequence>
<dbReference type="EMBL" id="JAPTSV010000005">
    <property type="protein sequence ID" value="KAJ1527626.1"/>
    <property type="molecule type" value="Genomic_DNA"/>
</dbReference>
<keyword evidence="3" id="KW-1185">Reference proteome</keyword>
<proteinExistence type="predicted"/>
<evidence type="ECO:0008006" key="4">
    <source>
        <dbReference type="Google" id="ProtNLM"/>
    </source>
</evidence>
<evidence type="ECO:0000313" key="2">
    <source>
        <dbReference type="EMBL" id="KAJ1527626.1"/>
    </source>
</evidence>
<feature type="compositionally biased region" description="Low complexity" evidence="1">
    <location>
        <begin position="38"/>
        <end position="54"/>
    </location>
</feature>
<dbReference type="AlphaFoldDB" id="A0AAV7XT13"/>
<evidence type="ECO:0000256" key="1">
    <source>
        <dbReference type="SAM" id="MobiDB-lite"/>
    </source>
</evidence>
<protein>
    <recommendedName>
        <fullName evidence="4">FAST kinase domain-containing protein 5, mitochondrial</fullName>
    </recommendedName>
</protein>